<organism evidence="2 3">
    <name type="scientific">Cercospora berteroae</name>
    <dbReference type="NCBI Taxonomy" id="357750"/>
    <lineage>
        <taxon>Eukaryota</taxon>
        <taxon>Fungi</taxon>
        <taxon>Dikarya</taxon>
        <taxon>Ascomycota</taxon>
        <taxon>Pezizomycotina</taxon>
        <taxon>Dothideomycetes</taxon>
        <taxon>Dothideomycetidae</taxon>
        <taxon>Mycosphaerellales</taxon>
        <taxon>Mycosphaerellaceae</taxon>
        <taxon>Cercospora</taxon>
    </lineage>
</organism>
<sequence length="341" mass="38490">MLPTRNSPYQGVLICSLVFMIILIYWRETTHTQRFDKAQEALALLGADPSSPTLDRTSQTSIPKPNEDLILFSFHETEGAAKNLKFFLKHALYANADFIVIINGEHTQDLSALAELANVRVVERDNRCFDLGAYHEVLIANTTLQVAYKRYMFINDSVRGPFFPPWAEKTCWSDAYWDKLDERTRLAGMSWNCANGIPYPPHLQSMVLAFTNETLAMLLPNMKCYESMLDAVMNGETKLAGMITESGYGVYAMEGRFAAHAGASGKNTTAFLEWCVDTPETTGRGGNDILYSGNYEGSTLHPYETIFVKTNRAWDEHDQKAIDLLTEHAELTEYSSYDHCR</sequence>
<evidence type="ECO:0008006" key="4">
    <source>
        <dbReference type="Google" id="ProtNLM"/>
    </source>
</evidence>
<keyword evidence="3" id="KW-1185">Reference proteome</keyword>
<dbReference type="EMBL" id="PNEN01000513">
    <property type="protein sequence ID" value="PPJ56714.1"/>
    <property type="molecule type" value="Genomic_DNA"/>
</dbReference>
<accession>A0A2S6CAD6</accession>
<dbReference type="STRING" id="357750.A0A2S6CAD6"/>
<keyword evidence="1" id="KW-0472">Membrane</keyword>
<evidence type="ECO:0000313" key="2">
    <source>
        <dbReference type="EMBL" id="PPJ56714.1"/>
    </source>
</evidence>
<evidence type="ECO:0000313" key="3">
    <source>
        <dbReference type="Proteomes" id="UP000237631"/>
    </source>
</evidence>
<evidence type="ECO:0000256" key="1">
    <source>
        <dbReference type="SAM" id="Phobius"/>
    </source>
</evidence>
<protein>
    <recommendedName>
        <fullName evidence="4">DUF5672 domain-containing protein</fullName>
    </recommendedName>
</protein>
<reference evidence="3" key="1">
    <citation type="journal article" date="2017" name="bioRxiv">
        <title>Conservation of a gene cluster reveals novel cercosporin biosynthetic mechanisms and extends production to the genus Colletotrichum.</title>
        <authorList>
            <person name="de Jonge R."/>
            <person name="Ebert M.K."/>
            <person name="Huitt-Roehl C.R."/>
            <person name="Pal P."/>
            <person name="Suttle J.C."/>
            <person name="Spanner R.E."/>
            <person name="Neubauer J.D."/>
            <person name="Jurick W.M.II."/>
            <person name="Stott K.A."/>
            <person name="Secor G.A."/>
            <person name="Thomma B.P.H.J."/>
            <person name="Van de Peer Y."/>
            <person name="Townsend C.A."/>
            <person name="Bolton M.D."/>
        </authorList>
    </citation>
    <scope>NUCLEOTIDE SEQUENCE [LARGE SCALE GENOMIC DNA]</scope>
    <source>
        <strain evidence="3">CBS538.71</strain>
    </source>
</reference>
<dbReference type="Proteomes" id="UP000237631">
    <property type="component" value="Unassembled WGS sequence"/>
</dbReference>
<feature type="transmembrane region" description="Helical" evidence="1">
    <location>
        <begin position="7"/>
        <end position="26"/>
    </location>
</feature>
<proteinExistence type="predicted"/>
<name>A0A2S6CAD6_9PEZI</name>
<gene>
    <name evidence="2" type="ORF">CBER1_09499</name>
</gene>
<keyword evidence="1" id="KW-0812">Transmembrane</keyword>
<dbReference type="OrthoDB" id="526941at2759"/>
<dbReference type="AlphaFoldDB" id="A0A2S6CAD6"/>
<comment type="caution">
    <text evidence="2">The sequence shown here is derived from an EMBL/GenBank/DDBJ whole genome shotgun (WGS) entry which is preliminary data.</text>
</comment>
<keyword evidence="1" id="KW-1133">Transmembrane helix</keyword>